<keyword evidence="1" id="KW-0472">Membrane</keyword>
<keyword evidence="1" id="KW-1133">Transmembrane helix</keyword>
<name>A0A0A8Z1E4_ARUDO</name>
<proteinExistence type="predicted"/>
<reference evidence="2" key="1">
    <citation type="submission" date="2014-09" db="EMBL/GenBank/DDBJ databases">
        <authorList>
            <person name="Magalhaes I.L.F."/>
            <person name="Oliveira U."/>
            <person name="Santos F.R."/>
            <person name="Vidigal T.H.D.A."/>
            <person name="Brescovit A.D."/>
            <person name="Santos A.J."/>
        </authorList>
    </citation>
    <scope>NUCLEOTIDE SEQUENCE</scope>
    <source>
        <tissue evidence="2">Shoot tissue taken approximately 20 cm above the soil surface</tissue>
    </source>
</reference>
<reference evidence="2" key="2">
    <citation type="journal article" date="2015" name="Data Brief">
        <title>Shoot transcriptome of the giant reed, Arundo donax.</title>
        <authorList>
            <person name="Barrero R.A."/>
            <person name="Guerrero F.D."/>
            <person name="Moolhuijzen P."/>
            <person name="Goolsby J.A."/>
            <person name="Tidwell J."/>
            <person name="Bellgard S.E."/>
            <person name="Bellgard M.I."/>
        </authorList>
    </citation>
    <scope>NUCLEOTIDE SEQUENCE</scope>
    <source>
        <tissue evidence="2">Shoot tissue taken approximately 20 cm above the soil surface</tissue>
    </source>
</reference>
<sequence length="49" mass="5711">MEVRRLESDSERGRLIATPSSCCHQLLWFVSSLPSSLLYFFWVQYGEEG</sequence>
<protein>
    <submittedName>
        <fullName evidence="2">Uncharacterized protein</fullName>
    </submittedName>
</protein>
<accession>A0A0A8Z1E4</accession>
<organism evidence="2">
    <name type="scientific">Arundo donax</name>
    <name type="common">Giant reed</name>
    <name type="synonym">Donax arundinaceus</name>
    <dbReference type="NCBI Taxonomy" id="35708"/>
    <lineage>
        <taxon>Eukaryota</taxon>
        <taxon>Viridiplantae</taxon>
        <taxon>Streptophyta</taxon>
        <taxon>Embryophyta</taxon>
        <taxon>Tracheophyta</taxon>
        <taxon>Spermatophyta</taxon>
        <taxon>Magnoliopsida</taxon>
        <taxon>Liliopsida</taxon>
        <taxon>Poales</taxon>
        <taxon>Poaceae</taxon>
        <taxon>PACMAD clade</taxon>
        <taxon>Arundinoideae</taxon>
        <taxon>Arundineae</taxon>
        <taxon>Arundo</taxon>
    </lineage>
</organism>
<dbReference type="AlphaFoldDB" id="A0A0A8Z1E4"/>
<dbReference type="EMBL" id="GBRH01266377">
    <property type="protein sequence ID" value="JAD31518.1"/>
    <property type="molecule type" value="Transcribed_RNA"/>
</dbReference>
<feature type="transmembrane region" description="Helical" evidence="1">
    <location>
        <begin position="21"/>
        <end position="42"/>
    </location>
</feature>
<evidence type="ECO:0000313" key="2">
    <source>
        <dbReference type="EMBL" id="JAD31518.1"/>
    </source>
</evidence>
<keyword evidence="1" id="KW-0812">Transmembrane</keyword>
<evidence type="ECO:0000256" key="1">
    <source>
        <dbReference type="SAM" id="Phobius"/>
    </source>
</evidence>